<name>A0A1M5PC09_9FLAO</name>
<evidence type="ECO:0000256" key="2">
    <source>
        <dbReference type="ARBA" id="ARBA00004870"/>
    </source>
</evidence>
<dbReference type="Pfam" id="PF02606">
    <property type="entry name" value="LpxK"/>
    <property type="match status" value="1"/>
</dbReference>
<keyword evidence="7 13" id="KW-0808">Transferase</keyword>
<keyword evidence="5 13" id="KW-0444">Lipid biosynthesis</keyword>
<dbReference type="Proteomes" id="UP000184532">
    <property type="component" value="Unassembled WGS sequence"/>
</dbReference>
<dbReference type="HAMAP" id="MF_00409">
    <property type="entry name" value="LpxK"/>
    <property type="match status" value="1"/>
</dbReference>
<sequence length="331" mass="38030">MLQLLRKIAFPFSLIYTLMVYLRNFLYDIGFFSSRSFNTPTVCIGNLSVGGTGKTPMIEYLVRLLKGNKVAVLSRGYRRKSKGFLLAEPSSAVADLGDEPYQLYRKFPHLHVAVDADRRNGISQLQKLVEPDIILLDDAFQHRKVKSTYAILLTTYDKLYVDDWYLPTGNLRDSKRESRRADLIIVTKCPHQLSAKEKADIKLKLKPRKHQKLLFSHLEYGNLKSPEGTEGNLEQLKHREVALVTGIANPRPLVDYLKANGLVFKHHEHPDHHNFTEQQIKNLKRYEVVLTTEKDFVRLQGKLDNILYLEIAHAFSESDLKVLEDGLKALF</sequence>
<dbReference type="EMBL" id="FQWL01000007">
    <property type="protein sequence ID" value="SHG99245.1"/>
    <property type="molecule type" value="Genomic_DNA"/>
</dbReference>
<protein>
    <recommendedName>
        <fullName evidence="4 13">Tetraacyldisaccharide 4'-kinase</fullName>
        <ecNumber evidence="3 13">2.7.1.130</ecNumber>
    </recommendedName>
    <alternativeName>
        <fullName evidence="12 13">Lipid A 4'-kinase</fullName>
    </alternativeName>
</protein>
<evidence type="ECO:0000256" key="5">
    <source>
        <dbReference type="ARBA" id="ARBA00022516"/>
    </source>
</evidence>
<evidence type="ECO:0000256" key="13">
    <source>
        <dbReference type="HAMAP-Rule" id="MF_00409"/>
    </source>
</evidence>
<comment type="function">
    <text evidence="1 13">Transfers the gamma-phosphate of ATP to the 4'-position of a tetraacyldisaccharide 1-phosphate intermediate (termed DS-1-P) to form tetraacyldisaccharide 1,4'-bis-phosphate (lipid IVA).</text>
</comment>
<evidence type="ECO:0000313" key="14">
    <source>
        <dbReference type="EMBL" id="SHG99245.1"/>
    </source>
</evidence>
<dbReference type="STRING" id="570519.SAMN04488116_3142"/>
<dbReference type="AlphaFoldDB" id="A0A1M5PC09"/>
<dbReference type="EC" id="2.7.1.130" evidence="3 13"/>
<evidence type="ECO:0000256" key="9">
    <source>
        <dbReference type="ARBA" id="ARBA00022777"/>
    </source>
</evidence>
<dbReference type="GO" id="GO:0005886">
    <property type="term" value="C:plasma membrane"/>
    <property type="evidence" value="ECO:0007669"/>
    <property type="project" value="TreeGrafter"/>
</dbReference>
<accession>A0A1M5PC09</accession>
<keyword evidence="9 13" id="KW-0418">Kinase</keyword>
<keyword evidence="8 13" id="KW-0547">Nucleotide-binding</keyword>
<evidence type="ECO:0000256" key="6">
    <source>
        <dbReference type="ARBA" id="ARBA00022556"/>
    </source>
</evidence>
<evidence type="ECO:0000256" key="10">
    <source>
        <dbReference type="ARBA" id="ARBA00022840"/>
    </source>
</evidence>
<dbReference type="SUPFAM" id="SSF52540">
    <property type="entry name" value="P-loop containing nucleoside triphosphate hydrolases"/>
    <property type="match status" value="1"/>
</dbReference>
<proteinExistence type="inferred from homology"/>
<reference evidence="15" key="1">
    <citation type="submission" date="2016-11" db="EMBL/GenBank/DDBJ databases">
        <authorList>
            <person name="Varghese N."/>
            <person name="Submissions S."/>
        </authorList>
    </citation>
    <scope>NUCLEOTIDE SEQUENCE [LARGE SCALE GENOMIC DNA]</scope>
    <source>
        <strain evidence="15">DSM 22638</strain>
    </source>
</reference>
<evidence type="ECO:0000256" key="1">
    <source>
        <dbReference type="ARBA" id="ARBA00002274"/>
    </source>
</evidence>
<feature type="binding site" evidence="13">
    <location>
        <begin position="48"/>
        <end position="55"/>
    </location>
    <ligand>
        <name>ATP</name>
        <dbReference type="ChEBI" id="CHEBI:30616"/>
    </ligand>
</feature>
<comment type="pathway">
    <text evidence="2 13">Glycolipid biosynthesis; lipid IV(A) biosynthesis; lipid IV(A) from (3R)-3-hydroxytetradecanoyl-[acyl-carrier-protein] and UDP-N-acetyl-alpha-D-glucosamine: step 6/6.</text>
</comment>
<dbReference type="PANTHER" id="PTHR42724:SF1">
    <property type="entry name" value="TETRAACYLDISACCHARIDE 4'-KINASE, MITOCHONDRIAL-RELATED"/>
    <property type="match status" value="1"/>
</dbReference>
<comment type="catalytic activity">
    <reaction evidence="13">
        <text>a lipid A disaccharide + ATP = a lipid IVA + ADP + H(+)</text>
        <dbReference type="Rhea" id="RHEA:67840"/>
        <dbReference type="ChEBI" id="CHEBI:15378"/>
        <dbReference type="ChEBI" id="CHEBI:30616"/>
        <dbReference type="ChEBI" id="CHEBI:176343"/>
        <dbReference type="ChEBI" id="CHEBI:176425"/>
        <dbReference type="ChEBI" id="CHEBI:456216"/>
        <dbReference type="EC" id="2.7.1.130"/>
    </reaction>
</comment>
<keyword evidence="15" id="KW-1185">Reference proteome</keyword>
<organism evidence="14 15">
    <name type="scientific">Flagellimonas flava</name>
    <dbReference type="NCBI Taxonomy" id="570519"/>
    <lineage>
        <taxon>Bacteria</taxon>
        <taxon>Pseudomonadati</taxon>
        <taxon>Bacteroidota</taxon>
        <taxon>Flavobacteriia</taxon>
        <taxon>Flavobacteriales</taxon>
        <taxon>Flavobacteriaceae</taxon>
        <taxon>Flagellimonas</taxon>
    </lineage>
</organism>
<dbReference type="OrthoDB" id="9766423at2"/>
<keyword evidence="6 13" id="KW-0441">Lipid A biosynthesis</keyword>
<dbReference type="InterPro" id="IPR003758">
    <property type="entry name" value="LpxK"/>
</dbReference>
<dbReference type="UniPathway" id="UPA00359">
    <property type="reaction ID" value="UER00482"/>
</dbReference>
<dbReference type="GO" id="GO:0009245">
    <property type="term" value="P:lipid A biosynthetic process"/>
    <property type="evidence" value="ECO:0007669"/>
    <property type="project" value="UniProtKB-UniRule"/>
</dbReference>
<evidence type="ECO:0000256" key="4">
    <source>
        <dbReference type="ARBA" id="ARBA00016436"/>
    </source>
</evidence>
<dbReference type="GO" id="GO:0009029">
    <property type="term" value="F:lipid-A 4'-kinase activity"/>
    <property type="evidence" value="ECO:0007669"/>
    <property type="project" value="UniProtKB-UniRule"/>
</dbReference>
<evidence type="ECO:0000256" key="8">
    <source>
        <dbReference type="ARBA" id="ARBA00022741"/>
    </source>
</evidence>
<keyword evidence="11 13" id="KW-0443">Lipid metabolism</keyword>
<evidence type="ECO:0000313" key="15">
    <source>
        <dbReference type="Proteomes" id="UP000184532"/>
    </source>
</evidence>
<keyword evidence="10 13" id="KW-0067">ATP-binding</keyword>
<evidence type="ECO:0000256" key="3">
    <source>
        <dbReference type="ARBA" id="ARBA00012071"/>
    </source>
</evidence>
<dbReference type="NCBIfam" id="TIGR00682">
    <property type="entry name" value="lpxK"/>
    <property type="match status" value="1"/>
</dbReference>
<comment type="similarity">
    <text evidence="13">Belongs to the LpxK family.</text>
</comment>
<evidence type="ECO:0000256" key="12">
    <source>
        <dbReference type="ARBA" id="ARBA00029757"/>
    </source>
</evidence>
<dbReference type="GO" id="GO:0005524">
    <property type="term" value="F:ATP binding"/>
    <property type="evidence" value="ECO:0007669"/>
    <property type="project" value="UniProtKB-UniRule"/>
</dbReference>
<dbReference type="InterPro" id="IPR027417">
    <property type="entry name" value="P-loop_NTPase"/>
</dbReference>
<dbReference type="GO" id="GO:0009244">
    <property type="term" value="P:lipopolysaccharide core region biosynthetic process"/>
    <property type="evidence" value="ECO:0007669"/>
    <property type="project" value="TreeGrafter"/>
</dbReference>
<evidence type="ECO:0000256" key="11">
    <source>
        <dbReference type="ARBA" id="ARBA00023098"/>
    </source>
</evidence>
<evidence type="ECO:0000256" key="7">
    <source>
        <dbReference type="ARBA" id="ARBA00022679"/>
    </source>
</evidence>
<dbReference type="PANTHER" id="PTHR42724">
    <property type="entry name" value="TETRAACYLDISACCHARIDE 4'-KINASE"/>
    <property type="match status" value="1"/>
</dbReference>
<gene>
    <name evidence="13" type="primary">lpxK</name>
    <name evidence="14" type="ORF">SAMN04488116_3142</name>
</gene>